<evidence type="ECO:0000256" key="5">
    <source>
        <dbReference type="ARBA" id="ARBA00022927"/>
    </source>
</evidence>
<dbReference type="GO" id="GO:0019778">
    <property type="term" value="F:Atg12 activating enzyme activity"/>
    <property type="evidence" value="ECO:0007669"/>
    <property type="project" value="TreeGrafter"/>
</dbReference>
<evidence type="ECO:0000256" key="10">
    <source>
        <dbReference type="SAM" id="MobiDB-lite"/>
    </source>
</evidence>
<evidence type="ECO:0000256" key="9">
    <source>
        <dbReference type="ARBA" id="ARBA00032823"/>
    </source>
</evidence>
<feature type="domain" description="THIF-type NAD/FAD binding fold" evidence="11">
    <location>
        <begin position="418"/>
        <end position="690"/>
    </location>
</feature>
<evidence type="ECO:0000256" key="4">
    <source>
        <dbReference type="ARBA" id="ARBA00022448"/>
    </source>
</evidence>
<evidence type="ECO:0000256" key="6">
    <source>
        <dbReference type="ARBA" id="ARBA00023006"/>
    </source>
</evidence>
<dbReference type="Proteomes" id="UP000747110">
    <property type="component" value="Unassembled WGS sequence"/>
</dbReference>
<dbReference type="InterPro" id="IPR000594">
    <property type="entry name" value="ThiF_NAD_FAD-bd"/>
</dbReference>
<dbReference type="Gene3D" id="3.40.50.720">
    <property type="entry name" value="NAD(P)-binding Rossmann-like Domain"/>
    <property type="match status" value="1"/>
</dbReference>
<dbReference type="InterPro" id="IPR042522">
    <property type="entry name" value="Atg7_N_1"/>
</dbReference>
<gene>
    <name evidence="13" type="ORF">Vretifemale_2986</name>
</gene>
<dbReference type="OrthoDB" id="338614at2759"/>
<dbReference type="FunFam" id="3.40.140.70:FF:000001">
    <property type="entry name" value="Ubiquitin-like modifier-activating enzyme atg7"/>
    <property type="match status" value="1"/>
</dbReference>
<evidence type="ECO:0000313" key="14">
    <source>
        <dbReference type="Proteomes" id="UP000747110"/>
    </source>
</evidence>
<dbReference type="Pfam" id="PF00899">
    <property type="entry name" value="ThiF"/>
    <property type="match status" value="1"/>
</dbReference>
<dbReference type="GO" id="GO:0032446">
    <property type="term" value="P:protein modification by small protein conjugation"/>
    <property type="evidence" value="ECO:0007669"/>
    <property type="project" value="TreeGrafter"/>
</dbReference>
<dbReference type="InterPro" id="IPR032197">
    <property type="entry name" value="Atg7_N"/>
</dbReference>
<dbReference type="Gene3D" id="3.40.140.70">
    <property type="entry name" value="Ubiquitin-like modifier-activating enzyme ATG7 N-terminal domain"/>
    <property type="match status" value="1"/>
</dbReference>
<reference evidence="13" key="1">
    <citation type="journal article" date="2021" name="Proc. Natl. Acad. Sci. U.S.A.">
        <title>Three genomes in the algal genus Volvox reveal the fate of a haploid sex-determining region after a transition to homothallism.</title>
        <authorList>
            <person name="Yamamoto K."/>
            <person name="Hamaji T."/>
            <person name="Kawai-Toyooka H."/>
            <person name="Matsuzaki R."/>
            <person name="Takahashi F."/>
            <person name="Nishimura Y."/>
            <person name="Kawachi M."/>
            <person name="Noguchi H."/>
            <person name="Minakuchi Y."/>
            <person name="Umen J.G."/>
            <person name="Toyoda A."/>
            <person name="Nozaki H."/>
        </authorList>
    </citation>
    <scope>NUCLEOTIDE SEQUENCE</scope>
    <source>
        <strain evidence="13">NIES-3786</strain>
    </source>
</reference>
<dbReference type="GO" id="GO:0034727">
    <property type="term" value="P:piecemeal microautophagy of the nucleus"/>
    <property type="evidence" value="ECO:0007669"/>
    <property type="project" value="TreeGrafter"/>
</dbReference>
<dbReference type="PANTHER" id="PTHR10953:SF3">
    <property type="entry name" value="UBIQUITIN-LIKE MODIFIER-ACTIVATING ENZYME ATG7"/>
    <property type="match status" value="1"/>
</dbReference>
<evidence type="ECO:0000256" key="7">
    <source>
        <dbReference type="ARBA" id="ARBA00029897"/>
    </source>
</evidence>
<name>A0A8J4C1F0_9CHLO</name>
<feature type="domain" description="Ubiquitin-like modifier-activating enzyme Atg7 N-terminal" evidence="12">
    <location>
        <begin position="8"/>
        <end position="402"/>
    </location>
</feature>
<sequence length="850" mass="90506">MAKSGEVLRFSQVQSVVDVTFLAELSELKLNVWKLSEDPVEIAGYFSPNRYDSVPARLQLDVSSLRPSATSRLDCHAAPGRLLLFNTLESFRSCDKQKLLREAAGTIWSDITGGAAEKEPWRLCRFLLLVHGDLKHYKFHYWFAFPALKPPAPFALDAPPTTLSAAFPASTVELISSACAAWRYPATACAANPSSSFPDTSTNPGSSVVEVLARTPAPFWLLSSSDEDLSRDVSTHPVSEWAELLQQRDSTAAPLVTVDSGGSGEIGSGDGPRCGDGGRTARRHVLLVFSDASNQIMHPGWQLRNMLLLAAVRWRVRHLKVLCLRESSRGGARLDPQRSVILTLTLPDIDLVSWPPSLTAAPAVAKAAAAHSPPVLRCPDAVGWEANPQGKLLPRYLDLGPHLRPEAQAEQAVDLNLRLMRWRAVPELEVGALAATKCLLLGAGTLGCAVARTLQAWGVRHITLVDNGRVAFSNPVRQSLYTFDDCLGGGRSKAEAAAEALRRIFPSAVTRGVQLSIAMPGHPPAGPADEEALEQATQQLDTLVSEHDAVFLLTDTRESRWLPALLAAARDRIAITAAVGFDSFLVMRHGAPPNASNEPLPAAVAATSAATAASAVTGADATGAAATATHPARGRRRLGCYFCNDVFAPANSTRDRSLDQQCTVARPGLAPVAGALAVELLAAMVQYGTREVALCAPPPSLAALQSGDSMPLGAAPHMVRGQLSSFSQVLMEGWAFAQCTACSAAVVEAYRARGWGLVREALQSPAALEALTGLSELHASAAAMMEDEEVDEGKDEAERDVELGGVPREDRKTCSEASGAVELVLSGEGRPREAIEGKAGEGDDDEWMAL</sequence>
<dbReference type="GO" id="GO:0000407">
    <property type="term" value="C:phagophore assembly site"/>
    <property type="evidence" value="ECO:0007669"/>
    <property type="project" value="TreeGrafter"/>
</dbReference>
<keyword evidence="4" id="KW-0813">Transport</keyword>
<evidence type="ECO:0000313" key="13">
    <source>
        <dbReference type="EMBL" id="GIL72651.1"/>
    </source>
</evidence>
<evidence type="ECO:0000256" key="1">
    <source>
        <dbReference type="ARBA" id="ARBA00010931"/>
    </source>
</evidence>
<protein>
    <recommendedName>
        <fullName evidence="2">Ubiquitin-like modifier-activating enzyme ATG7</fullName>
    </recommendedName>
    <alternativeName>
        <fullName evidence="7 9">ATG12-activating enzyme E1 ATG7</fullName>
    </alternativeName>
    <alternativeName>
        <fullName evidence="8">Autophagy-related protein 7</fullName>
    </alternativeName>
    <alternativeName>
        <fullName evidence="3">Ubiquitin-like modifier-activating enzyme atg7</fullName>
    </alternativeName>
</protein>
<dbReference type="GO" id="GO:0000422">
    <property type="term" value="P:autophagy of mitochondrion"/>
    <property type="evidence" value="ECO:0007669"/>
    <property type="project" value="TreeGrafter"/>
</dbReference>
<dbReference type="Pfam" id="PF16420">
    <property type="entry name" value="ATG7_N"/>
    <property type="match status" value="1"/>
</dbReference>
<feature type="compositionally biased region" description="Basic and acidic residues" evidence="10">
    <location>
        <begin position="831"/>
        <end position="841"/>
    </location>
</feature>
<dbReference type="InterPro" id="IPR035985">
    <property type="entry name" value="Ubiquitin-activating_enz"/>
</dbReference>
<organism evidence="13 14">
    <name type="scientific">Volvox reticuliferus</name>
    <dbReference type="NCBI Taxonomy" id="1737510"/>
    <lineage>
        <taxon>Eukaryota</taxon>
        <taxon>Viridiplantae</taxon>
        <taxon>Chlorophyta</taxon>
        <taxon>core chlorophytes</taxon>
        <taxon>Chlorophyceae</taxon>
        <taxon>CS clade</taxon>
        <taxon>Chlamydomonadales</taxon>
        <taxon>Volvocaceae</taxon>
        <taxon>Volvox</taxon>
    </lineage>
</organism>
<dbReference type="AlphaFoldDB" id="A0A8J4C1F0"/>
<comment type="similarity">
    <text evidence="1">Belongs to the ATG7 family.</text>
</comment>
<accession>A0A8J4C1F0</accession>
<dbReference type="InterPro" id="IPR045886">
    <property type="entry name" value="ThiF/MoeB/HesA"/>
</dbReference>
<evidence type="ECO:0000256" key="2">
    <source>
        <dbReference type="ARBA" id="ARBA00017647"/>
    </source>
</evidence>
<keyword evidence="6" id="KW-0072">Autophagy</keyword>
<proteinExistence type="inferred from homology"/>
<feature type="region of interest" description="Disordered" evidence="10">
    <location>
        <begin position="831"/>
        <end position="850"/>
    </location>
</feature>
<dbReference type="FunFam" id="3.40.50.720:FF:000243">
    <property type="entry name" value="Ubiquitin-like modifier-activating enzyme ATG7"/>
    <property type="match status" value="1"/>
</dbReference>
<keyword evidence="5" id="KW-0653">Protein transport</keyword>
<dbReference type="GO" id="GO:0006995">
    <property type="term" value="P:cellular response to nitrogen starvation"/>
    <property type="evidence" value="ECO:0007669"/>
    <property type="project" value="TreeGrafter"/>
</dbReference>
<dbReference type="PANTHER" id="PTHR10953">
    <property type="entry name" value="UBIQUITIN-ACTIVATING ENZYME E1"/>
    <property type="match status" value="1"/>
</dbReference>
<dbReference type="GO" id="GO:0000045">
    <property type="term" value="P:autophagosome assembly"/>
    <property type="evidence" value="ECO:0007669"/>
    <property type="project" value="TreeGrafter"/>
</dbReference>
<dbReference type="EMBL" id="BNCP01000004">
    <property type="protein sequence ID" value="GIL72651.1"/>
    <property type="molecule type" value="Genomic_DNA"/>
</dbReference>
<evidence type="ECO:0000259" key="11">
    <source>
        <dbReference type="Pfam" id="PF00899"/>
    </source>
</evidence>
<keyword evidence="14" id="KW-1185">Reference proteome</keyword>
<evidence type="ECO:0000256" key="8">
    <source>
        <dbReference type="ARBA" id="ARBA00030242"/>
    </source>
</evidence>
<dbReference type="GO" id="GO:0015031">
    <property type="term" value="P:protein transport"/>
    <property type="evidence" value="ECO:0007669"/>
    <property type="project" value="UniProtKB-KW"/>
</dbReference>
<comment type="caution">
    <text evidence="13">The sequence shown here is derived from an EMBL/GenBank/DDBJ whole genome shotgun (WGS) entry which is preliminary data.</text>
</comment>
<evidence type="ECO:0000259" key="12">
    <source>
        <dbReference type="Pfam" id="PF16420"/>
    </source>
</evidence>
<dbReference type="SUPFAM" id="SSF69572">
    <property type="entry name" value="Activating enzymes of the ubiquitin-like proteins"/>
    <property type="match status" value="1"/>
</dbReference>
<evidence type="ECO:0000256" key="3">
    <source>
        <dbReference type="ARBA" id="ARBA00018730"/>
    </source>
</evidence>
<dbReference type="GO" id="GO:0019779">
    <property type="term" value="F:Atg8 activating enzyme activity"/>
    <property type="evidence" value="ECO:0007669"/>
    <property type="project" value="TreeGrafter"/>
</dbReference>